<protein>
    <submittedName>
        <fullName evidence="3">Uncharacterized protein</fullName>
    </submittedName>
</protein>
<evidence type="ECO:0000256" key="2">
    <source>
        <dbReference type="SAM" id="Phobius"/>
    </source>
</evidence>
<keyword evidence="2" id="KW-0812">Transmembrane</keyword>
<dbReference type="RefSeq" id="WP_263842993.1">
    <property type="nucleotide sequence ID" value="NZ_JALIEB010000002.1"/>
</dbReference>
<keyword evidence="2" id="KW-1133">Transmembrane helix</keyword>
<keyword evidence="4" id="KW-1185">Reference proteome</keyword>
<accession>A0ABT3BAR0</accession>
<proteinExistence type="predicted"/>
<organism evidence="3 4">
    <name type="scientific">Roseobacter sinensis</name>
    <dbReference type="NCBI Taxonomy" id="2931391"/>
    <lineage>
        <taxon>Bacteria</taxon>
        <taxon>Pseudomonadati</taxon>
        <taxon>Pseudomonadota</taxon>
        <taxon>Alphaproteobacteria</taxon>
        <taxon>Rhodobacterales</taxon>
        <taxon>Roseobacteraceae</taxon>
        <taxon>Roseobacter</taxon>
    </lineage>
</organism>
<gene>
    <name evidence="3" type="ORF">MUB52_04450</name>
</gene>
<name>A0ABT3BAR0_9RHOB</name>
<feature type="region of interest" description="Disordered" evidence="1">
    <location>
        <begin position="131"/>
        <end position="154"/>
    </location>
</feature>
<evidence type="ECO:0000313" key="3">
    <source>
        <dbReference type="EMBL" id="MCV3270671.1"/>
    </source>
</evidence>
<keyword evidence="2" id="KW-0472">Membrane</keyword>
<feature type="transmembrane region" description="Helical" evidence="2">
    <location>
        <begin position="159"/>
        <end position="180"/>
    </location>
</feature>
<sequence length="181" mass="19199">MSTTIEIPPNERGVIRVFAINAPPDEIKDQLASMPKPDLARQLLNSPHLDTTSVEIFPVSDLTGMGLTAYLTEGYAVEENALATDRAKLDALAGYVLLLFSESFKGASATLSPSAELTLIGSYREYRPAAGGPTIDAESARPYSGTPQMTPNVPARGPAGSAMVVLAIIVLIGLGLWWLLT</sequence>
<comment type="caution">
    <text evidence="3">The sequence shown here is derived from an EMBL/GenBank/DDBJ whole genome shotgun (WGS) entry which is preliminary data.</text>
</comment>
<reference evidence="3 4" key="1">
    <citation type="submission" date="2022-04" db="EMBL/GenBank/DDBJ databases">
        <title>Roseobacter sp. WL0113 is a bacterium isolated from neritic sediment.</title>
        <authorList>
            <person name="Wang L."/>
            <person name="He W."/>
            <person name="Zhang D.-F."/>
        </authorList>
    </citation>
    <scope>NUCLEOTIDE SEQUENCE [LARGE SCALE GENOMIC DNA]</scope>
    <source>
        <strain evidence="3 4">WL0113</strain>
    </source>
</reference>
<evidence type="ECO:0000256" key="1">
    <source>
        <dbReference type="SAM" id="MobiDB-lite"/>
    </source>
</evidence>
<dbReference type="Proteomes" id="UP001208690">
    <property type="component" value="Unassembled WGS sequence"/>
</dbReference>
<evidence type="ECO:0000313" key="4">
    <source>
        <dbReference type="Proteomes" id="UP001208690"/>
    </source>
</evidence>
<dbReference type="EMBL" id="JALIEB010000002">
    <property type="protein sequence ID" value="MCV3270671.1"/>
    <property type="molecule type" value="Genomic_DNA"/>
</dbReference>